<dbReference type="AlphaFoldDB" id="A0A1L9PC72"/>
<organism evidence="1 2">
    <name type="scientific">Aspergillus versicolor CBS 583.65</name>
    <dbReference type="NCBI Taxonomy" id="1036611"/>
    <lineage>
        <taxon>Eukaryota</taxon>
        <taxon>Fungi</taxon>
        <taxon>Dikarya</taxon>
        <taxon>Ascomycota</taxon>
        <taxon>Pezizomycotina</taxon>
        <taxon>Eurotiomycetes</taxon>
        <taxon>Eurotiomycetidae</taxon>
        <taxon>Eurotiales</taxon>
        <taxon>Aspergillaceae</taxon>
        <taxon>Aspergillus</taxon>
        <taxon>Aspergillus subgen. Nidulantes</taxon>
    </lineage>
</organism>
<dbReference type="VEuPathDB" id="FungiDB:ASPVEDRAFT_38570"/>
<dbReference type="EMBL" id="KV878126">
    <property type="protein sequence ID" value="OJI99106.1"/>
    <property type="molecule type" value="Genomic_DNA"/>
</dbReference>
<protein>
    <submittedName>
        <fullName evidence="1">Uncharacterized protein</fullName>
    </submittedName>
</protein>
<evidence type="ECO:0000313" key="1">
    <source>
        <dbReference type="EMBL" id="OJI99106.1"/>
    </source>
</evidence>
<dbReference type="Proteomes" id="UP000184073">
    <property type="component" value="Unassembled WGS sequence"/>
</dbReference>
<keyword evidence="2" id="KW-1185">Reference proteome</keyword>
<reference evidence="2" key="1">
    <citation type="journal article" date="2017" name="Genome Biol.">
        <title>Comparative genomics reveals high biological diversity and specific adaptations in the industrially and medically important fungal genus Aspergillus.</title>
        <authorList>
            <person name="de Vries R.P."/>
            <person name="Riley R."/>
            <person name="Wiebenga A."/>
            <person name="Aguilar-Osorio G."/>
            <person name="Amillis S."/>
            <person name="Uchima C.A."/>
            <person name="Anderluh G."/>
            <person name="Asadollahi M."/>
            <person name="Askin M."/>
            <person name="Barry K."/>
            <person name="Battaglia E."/>
            <person name="Bayram O."/>
            <person name="Benocci T."/>
            <person name="Braus-Stromeyer S.A."/>
            <person name="Caldana C."/>
            <person name="Canovas D."/>
            <person name="Cerqueira G.C."/>
            <person name="Chen F."/>
            <person name="Chen W."/>
            <person name="Choi C."/>
            <person name="Clum A."/>
            <person name="Dos Santos R.A."/>
            <person name="Damasio A.R."/>
            <person name="Diallinas G."/>
            <person name="Emri T."/>
            <person name="Fekete E."/>
            <person name="Flipphi M."/>
            <person name="Freyberg S."/>
            <person name="Gallo A."/>
            <person name="Gournas C."/>
            <person name="Habgood R."/>
            <person name="Hainaut M."/>
            <person name="Harispe M.L."/>
            <person name="Henrissat B."/>
            <person name="Hilden K.S."/>
            <person name="Hope R."/>
            <person name="Hossain A."/>
            <person name="Karabika E."/>
            <person name="Karaffa L."/>
            <person name="Karanyi Z."/>
            <person name="Krasevec N."/>
            <person name="Kuo A."/>
            <person name="Kusch H."/>
            <person name="LaButti K."/>
            <person name="Lagendijk E.L."/>
            <person name="Lapidus A."/>
            <person name="Levasseur A."/>
            <person name="Lindquist E."/>
            <person name="Lipzen A."/>
            <person name="Logrieco A.F."/>
            <person name="MacCabe A."/>
            <person name="Maekelae M.R."/>
            <person name="Malavazi I."/>
            <person name="Melin P."/>
            <person name="Meyer V."/>
            <person name="Mielnichuk N."/>
            <person name="Miskei M."/>
            <person name="Molnar A.P."/>
            <person name="Mule G."/>
            <person name="Ngan C.Y."/>
            <person name="Orejas M."/>
            <person name="Orosz E."/>
            <person name="Ouedraogo J.P."/>
            <person name="Overkamp K.M."/>
            <person name="Park H.-S."/>
            <person name="Perrone G."/>
            <person name="Piumi F."/>
            <person name="Punt P.J."/>
            <person name="Ram A.F."/>
            <person name="Ramon A."/>
            <person name="Rauscher S."/>
            <person name="Record E."/>
            <person name="Riano-Pachon D.M."/>
            <person name="Robert V."/>
            <person name="Roehrig J."/>
            <person name="Ruller R."/>
            <person name="Salamov A."/>
            <person name="Salih N.S."/>
            <person name="Samson R.A."/>
            <person name="Sandor E."/>
            <person name="Sanguinetti M."/>
            <person name="Schuetze T."/>
            <person name="Sepcic K."/>
            <person name="Shelest E."/>
            <person name="Sherlock G."/>
            <person name="Sophianopoulou V."/>
            <person name="Squina F.M."/>
            <person name="Sun H."/>
            <person name="Susca A."/>
            <person name="Todd R.B."/>
            <person name="Tsang A."/>
            <person name="Unkles S.E."/>
            <person name="van de Wiele N."/>
            <person name="van Rossen-Uffink D."/>
            <person name="Oliveira J.V."/>
            <person name="Vesth T.C."/>
            <person name="Visser J."/>
            <person name="Yu J.-H."/>
            <person name="Zhou M."/>
            <person name="Andersen M.R."/>
            <person name="Archer D.B."/>
            <person name="Baker S.E."/>
            <person name="Benoit I."/>
            <person name="Brakhage A.A."/>
            <person name="Braus G.H."/>
            <person name="Fischer R."/>
            <person name="Frisvad J.C."/>
            <person name="Goldman G.H."/>
            <person name="Houbraken J."/>
            <person name="Oakley B."/>
            <person name="Pocsi I."/>
            <person name="Scazzocchio C."/>
            <person name="Seiboth B."/>
            <person name="vanKuyk P.A."/>
            <person name="Wortman J."/>
            <person name="Dyer P.S."/>
            <person name="Grigoriev I.V."/>
        </authorList>
    </citation>
    <scope>NUCLEOTIDE SEQUENCE [LARGE SCALE GENOMIC DNA]</scope>
    <source>
        <strain evidence="2">CBS 583.65</strain>
    </source>
</reference>
<gene>
    <name evidence="1" type="ORF">ASPVEDRAFT_38570</name>
</gene>
<evidence type="ECO:0000313" key="2">
    <source>
        <dbReference type="Proteomes" id="UP000184073"/>
    </source>
</evidence>
<dbReference type="OrthoDB" id="4167490at2759"/>
<accession>A0A1L9PC72</accession>
<dbReference type="RefSeq" id="XP_040664869.1">
    <property type="nucleotide sequence ID" value="XM_040811730.1"/>
</dbReference>
<dbReference type="STRING" id="1036611.A0A1L9PC72"/>
<dbReference type="GeneID" id="63727241"/>
<name>A0A1L9PC72_ASPVE</name>
<sequence>MVRDQPLIRPKSRLETLPAEIIQEIFLRCLEISLPRASIHLARALSNPIIYTWLVKLAFAKADGDGESIHTRHFLPPHDAVGYVGGDGLKELRTQILECRWCTLPLIRRCQLAFLQHVIQYKRPDFNVVPDDQHHLAAFAKWFDNPKPCDTTSNGQRGERDLVLRANRPGNEFNESNPKRSHDYNVAVWFNLGIVEVFKAREGDPKGKIYFELPYCEGSNLPDKLLCAPWTEEKLEFLQLISTRAFLDRDTDYDRATRTLRRLIRDRDFPIFARLLDIYVRIECYGFPIIWPTNNMVFRAALKHADEQGDPFVRLLVEERWDHIEPEGVILKEKLMKKMLSWGYI</sequence>
<proteinExistence type="predicted"/>